<dbReference type="AlphaFoldDB" id="A0A928V3V7"/>
<dbReference type="InterPro" id="IPR001451">
    <property type="entry name" value="Hexapep"/>
</dbReference>
<comment type="caution">
    <text evidence="4">The sequence shown here is derived from an EMBL/GenBank/DDBJ whole genome shotgun (WGS) entry which is preliminary data.</text>
</comment>
<dbReference type="GO" id="GO:0016746">
    <property type="term" value="F:acyltransferase activity"/>
    <property type="evidence" value="ECO:0007669"/>
    <property type="project" value="UniProtKB-KW"/>
</dbReference>
<dbReference type="Pfam" id="PF14602">
    <property type="entry name" value="Hexapep_2"/>
    <property type="match status" value="1"/>
</dbReference>
<dbReference type="InterPro" id="IPR018357">
    <property type="entry name" value="Hexapep_transf_CS"/>
</dbReference>
<dbReference type="CDD" id="cd04647">
    <property type="entry name" value="LbH_MAT_like"/>
    <property type="match status" value="1"/>
</dbReference>
<organism evidence="4 5">
    <name type="scientific">Cellvibrio polysaccharolyticus</name>
    <dbReference type="NCBI Taxonomy" id="2082724"/>
    <lineage>
        <taxon>Bacteria</taxon>
        <taxon>Pseudomonadati</taxon>
        <taxon>Pseudomonadota</taxon>
        <taxon>Gammaproteobacteria</taxon>
        <taxon>Cellvibrionales</taxon>
        <taxon>Cellvibrionaceae</taxon>
        <taxon>Cellvibrio</taxon>
    </lineage>
</organism>
<dbReference type="PROSITE" id="PS00101">
    <property type="entry name" value="HEXAPEP_TRANSFERASES"/>
    <property type="match status" value="1"/>
</dbReference>
<dbReference type="PANTHER" id="PTHR23416">
    <property type="entry name" value="SIALIC ACID SYNTHASE-RELATED"/>
    <property type="match status" value="1"/>
</dbReference>
<keyword evidence="5" id="KW-1185">Reference proteome</keyword>
<evidence type="ECO:0000256" key="2">
    <source>
        <dbReference type="ARBA" id="ARBA00022737"/>
    </source>
</evidence>
<evidence type="ECO:0000256" key="3">
    <source>
        <dbReference type="ARBA" id="ARBA00023315"/>
    </source>
</evidence>
<keyword evidence="1" id="KW-0808">Transferase</keyword>
<sequence length="240" mass="27520">MRRNNTPYRVKRWRDAMTRWYVKRFVATQFDSLGSTPEVAHPRHLVIFGRHIHLGKYAHIICAPDNAVRLTTWPDKQHSGEIRIGDFCLISPGVRISSNRAIHIGDNVMLAANVSISDSDWHGIYNRIRPFRCSKPVVLENNVWLGERVIVTKGVRIGENSVIGAGAVVTRDIPANVIAAGNPARVIKAINPNRRMLKREKLFEHAEHYFHQQQELDRYLLGNNGWLNWLRSLIKPGRQD</sequence>
<accession>A0A928V3V7</accession>
<protein>
    <submittedName>
        <fullName evidence="4">Acyltransferase</fullName>
    </submittedName>
</protein>
<dbReference type="Gene3D" id="2.160.10.10">
    <property type="entry name" value="Hexapeptide repeat proteins"/>
    <property type="match status" value="1"/>
</dbReference>
<dbReference type="EMBL" id="PRDL01000001">
    <property type="protein sequence ID" value="MBE8716154.1"/>
    <property type="molecule type" value="Genomic_DNA"/>
</dbReference>
<dbReference type="InterPro" id="IPR051159">
    <property type="entry name" value="Hexapeptide_acetyltransf"/>
</dbReference>
<name>A0A928V3V7_9GAMM</name>
<evidence type="ECO:0000313" key="4">
    <source>
        <dbReference type="EMBL" id="MBE8716154.1"/>
    </source>
</evidence>
<keyword evidence="3 4" id="KW-0012">Acyltransferase</keyword>
<keyword evidence="2" id="KW-0677">Repeat</keyword>
<dbReference type="Proteomes" id="UP000652567">
    <property type="component" value="Unassembled WGS sequence"/>
</dbReference>
<reference evidence="4" key="1">
    <citation type="submission" date="2018-07" db="EMBL/GenBank/DDBJ databases">
        <title>Genome assembly of strain Ka43.</title>
        <authorList>
            <person name="Kukolya J."/>
            <person name="Nagy I."/>
            <person name="Horvath B."/>
            <person name="Toth A."/>
        </authorList>
    </citation>
    <scope>NUCLEOTIDE SEQUENCE</scope>
    <source>
        <strain evidence="4">KB43</strain>
    </source>
</reference>
<evidence type="ECO:0000313" key="5">
    <source>
        <dbReference type="Proteomes" id="UP000652567"/>
    </source>
</evidence>
<dbReference type="RefSeq" id="WP_193907019.1">
    <property type="nucleotide sequence ID" value="NZ_PRDL01000001.1"/>
</dbReference>
<proteinExistence type="predicted"/>
<gene>
    <name evidence="4" type="ORF">C4F51_03025</name>
</gene>
<dbReference type="InterPro" id="IPR011004">
    <property type="entry name" value="Trimer_LpxA-like_sf"/>
</dbReference>
<dbReference type="Pfam" id="PF00132">
    <property type="entry name" value="Hexapep"/>
    <property type="match status" value="1"/>
</dbReference>
<dbReference type="SUPFAM" id="SSF51161">
    <property type="entry name" value="Trimeric LpxA-like enzymes"/>
    <property type="match status" value="1"/>
</dbReference>
<evidence type="ECO:0000256" key="1">
    <source>
        <dbReference type="ARBA" id="ARBA00022679"/>
    </source>
</evidence>
<dbReference type="PANTHER" id="PTHR23416:SF78">
    <property type="entry name" value="LIPOPOLYSACCHARIDE BIOSYNTHESIS O-ACETYL TRANSFERASE WBBJ-RELATED"/>
    <property type="match status" value="1"/>
</dbReference>